<reference evidence="2 3" key="1">
    <citation type="submission" date="2023-07" db="EMBL/GenBank/DDBJ databases">
        <title>Genomic Encyclopedia of Type Strains, Phase IV (KMG-IV): sequencing the most valuable type-strain genomes for metagenomic binning, comparative biology and taxonomic classification.</title>
        <authorList>
            <person name="Goeker M."/>
        </authorList>
    </citation>
    <scope>NUCLEOTIDE SEQUENCE [LARGE SCALE GENOMIC DNA]</scope>
    <source>
        <strain evidence="2 3">DSM 23948</strain>
    </source>
</reference>
<keyword evidence="1" id="KW-0472">Membrane</keyword>
<evidence type="ECO:0008006" key="4">
    <source>
        <dbReference type="Google" id="ProtNLM"/>
    </source>
</evidence>
<keyword evidence="3" id="KW-1185">Reference proteome</keyword>
<keyword evidence="1" id="KW-0812">Transmembrane</keyword>
<dbReference type="EMBL" id="JAUSTU010000005">
    <property type="protein sequence ID" value="MDQ0155156.1"/>
    <property type="molecule type" value="Genomic_DNA"/>
</dbReference>
<evidence type="ECO:0000313" key="2">
    <source>
        <dbReference type="EMBL" id="MDQ0155156.1"/>
    </source>
</evidence>
<comment type="caution">
    <text evidence="2">The sequence shown here is derived from an EMBL/GenBank/DDBJ whole genome shotgun (WGS) entry which is preliminary data.</text>
</comment>
<sequence length="49" mass="5582">MAKAEMKYDTQPENEEHSSLKGTLASVFILGAILVVTWVGVYFLYLDRF</sequence>
<dbReference type="InterPro" id="IPR012538">
    <property type="entry name" value="Cyt_c_oxidase_su2a"/>
</dbReference>
<proteinExistence type="predicted"/>
<protein>
    <recommendedName>
        <fullName evidence="4">Cytochrome c oxidase subunit 2A</fullName>
    </recommendedName>
</protein>
<evidence type="ECO:0000256" key="1">
    <source>
        <dbReference type="SAM" id="Phobius"/>
    </source>
</evidence>
<dbReference type="Pfam" id="PF08113">
    <property type="entry name" value="CoxIIa"/>
    <property type="match status" value="1"/>
</dbReference>
<keyword evidence="1" id="KW-1133">Transmembrane helix</keyword>
<dbReference type="Proteomes" id="UP001231362">
    <property type="component" value="Unassembled WGS sequence"/>
</dbReference>
<name>A0ABT9V2H7_9BACL</name>
<gene>
    <name evidence="2" type="ORF">J2S07_001460</name>
</gene>
<evidence type="ECO:0000313" key="3">
    <source>
        <dbReference type="Proteomes" id="UP001231362"/>
    </source>
</evidence>
<dbReference type="RefSeq" id="WP_307149726.1">
    <property type="nucleotide sequence ID" value="NZ_JAUSTU010000005.1"/>
</dbReference>
<organism evidence="2 3">
    <name type="scientific">Anoxybacillus andreesenii</name>
    <dbReference type="NCBI Taxonomy" id="1325932"/>
    <lineage>
        <taxon>Bacteria</taxon>
        <taxon>Bacillati</taxon>
        <taxon>Bacillota</taxon>
        <taxon>Bacilli</taxon>
        <taxon>Bacillales</taxon>
        <taxon>Anoxybacillaceae</taxon>
        <taxon>Anoxybacillus</taxon>
    </lineage>
</organism>
<feature type="transmembrane region" description="Helical" evidence="1">
    <location>
        <begin position="24"/>
        <end position="45"/>
    </location>
</feature>
<accession>A0ABT9V2H7</accession>